<name>A0AAV2VRD5_9VIBR</name>
<evidence type="ECO:0000256" key="1">
    <source>
        <dbReference type="SAM" id="SignalP"/>
    </source>
</evidence>
<evidence type="ECO:0000313" key="3">
    <source>
        <dbReference type="Proteomes" id="UP000018211"/>
    </source>
</evidence>
<dbReference type="GeneID" id="97541817"/>
<comment type="caution">
    <text evidence="2">The sequence shown here is derived from an EMBL/GenBank/DDBJ whole genome shotgun (WGS) entry which is preliminary data.</text>
</comment>
<feature type="signal peptide" evidence="1">
    <location>
        <begin position="1"/>
        <end position="20"/>
    </location>
</feature>
<dbReference type="AlphaFoldDB" id="A0AAV2VRD5"/>
<evidence type="ECO:0000313" key="2">
    <source>
        <dbReference type="EMBL" id="CCO47192.1"/>
    </source>
</evidence>
<dbReference type="Proteomes" id="UP000018211">
    <property type="component" value="Unassembled WGS sequence"/>
</dbReference>
<gene>
    <name evidence="2" type="ORF">VIBNISOn1_270018</name>
</gene>
<reference evidence="2 3" key="1">
    <citation type="journal article" date="2013" name="ISME J.">
        <title>Comparative genomics of pathogenic lineages of Vibrio nigripulchritudo identifies virulence-associated traits.</title>
        <authorList>
            <person name="Goudenege D."/>
            <person name="Labreuche Y."/>
            <person name="Krin E."/>
            <person name="Ansquer D."/>
            <person name="Mangenot S."/>
            <person name="Calteau A."/>
            <person name="Medigue C."/>
            <person name="Mazel D."/>
            <person name="Polz M.F."/>
            <person name="Le Roux F."/>
        </authorList>
    </citation>
    <scope>NUCLEOTIDE SEQUENCE [LARGE SCALE GENOMIC DNA]</scope>
    <source>
        <strain evidence="2 3">SOn1</strain>
    </source>
</reference>
<sequence>MKPALILLSGLVVFSPTVLAEDEAPVKTSMDSIAEKQTIPCSQELRQLARASLKKNPHRMLSYNSEPDDVHLYNALAVTNYRDRDSHVTFHGVKNTSGTCDTSVTESYVLQTSCADARHEAFSKWDFQGKLTDRTFVLTSKRIAGKQAFLTEQFSTLCLVTTRQVVRN</sequence>
<accession>A0AAV2VRD5</accession>
<organism evidence="2 3">
    <name type="scientific">Vibrio nigripulchritudo SOn1</name>
    <dbReference type="NCBI Taxonomy" id="1238450"/>
    <lineage>
        <taxon>Bacteria</taxon>
        <taxon>Pseudomonadati</taxon>
        <taxon>Pseudomonadota</taxon>
        <taxon>Gammaproteobacteria</taxon>
        <taxon>Vibrionales</taxon>
        <taxon>Vibrionaceae</taxon>
        <taxon>Vibrio</taxon>
    </lineage>
</organism>
<feature type="chain" id="PRO_5043674203" evidence="1">
    <location>
        <begin position="21"/>
        <end position="168"/>
    </location>
</feature>
<dbReference type="RefSeq" id="WP_004399180.1">
    <property type="nucleotide sequence ID" value="NZ_LK391965.1"/>
</dbReference>
<keyword evidence="1" id="KW-0732">Signal</keyword>
<proteinExistence type="predicted"/>
<protein>
    <submittedName>
        <fullName evidence="2">Uncharacterized protein</fullName>
    </submittedName>
</protein>
<dbReference type="EMBL" id="CAOF01000117">
    <property type="protein sequence ID" value="CCO47192.1"/>
    <property type="molecule type" value="Genomic_DNA"/>
</dbReference>